<evidence type="ECO:0000313" key="1">
    <source>
        <dbReference type="EMBL" id="KAJ9105200.1"/>
    </source>
</evidence>
<dbReference type="Proteomes" id="UP001230649">
    <property type="component" value="Unassembled WGS sequence"/>
</dbReference>
<gene>
    <name evidence="1" type="ORF">QFC20_004335</name>
</gene>
<sequence>MDLRITTATGTDTVTTTVDGRRIVREEKWSIYVIEGIPGVGPHEPTSIQENDEEGWSALERVAAGMALVGLVLYGWYVPSTETQKPLEREHHRPDDKRALTWRPGLSHRADDLHHSA</sequence>
<comment type="caution">
    <text evidence="1">The sequence shown here is derived from an EMBL/GenBank/DDBJ whole genome shotgun (WGS) entry which is preliminary data.</text>
</comment>
<reference evidence="1" key="1">
    <citation type="submission" date="2023-04" db="EMBL/GenBank/DDBJ databases">
        <title>Draft Genome sequencing of Naganishia species isolated from polar environments using Oxford Nanopore Technology.</title>
        <authorList>
            <person name="Leo P."/>
            <person name="Venkateswaran K."/>
        </authorList>
    </citation>
    <scope>NUCLEOTIDE SEQUENCE</scope>
    <source>
        <strain evidence="1">MNA-CCFEE 5262</strain>
    </source>
</reference>
<keyword evidence="2" id="KW-1185">Reference proteome</keyword>
<organism evidence="1 2">
    <name type="scientific">Naganishia adeliensis</name>
    <dbReference type="NCBI Taxonomy" id="92952"/>
    <lineage>
        <taxon>Eukaryota</taxon>
        <taxon>Fungi</taxon>
        <taxon>Dikarya</taxon>
        <taxon>Basidiomycota</taxon>
        <taxon>Agaricomycotina</taxon>
        <taxon>Tremellomycetes</taxon>
        <taxon>Filobasidiales</taxon>
        <taxon>Filobasidiaceae</taxon>
        <taxon>Naganishia</taxon>
    </lineage>
</organism>
<evidence type="ECO:0000313" key="2">
    <source>
        <dbReference type="Proteomes" id="UP001230649"/>
    </source>
</evidence>
<accession>A0ACC2W1J0</accession>
<protein>
    <submittedName>
        <fullName evidence="1">Uncharacterized protein</fullName>
    </submittedName>
</protein>
<name>A0ACC2W1J0_9TREE</name>
<dbReference type="EMBL" id="JASBWS010000049">
    <property type="protein sequence ID" value="KAJ9105200.1"/>
    <property type="molecule type" value="Genomic_DNA"/>
</dbReference>
<proteinExistence type="predicted"/>